<sequence length="92" mass="9911">VVESRQKFIVITSTPSSEKTVASTIVVAAPPPQHLFIFDSVGDVRRVRSLTAMFGNGVCVFDPGGDERNFGSLALISINNHGTQSPLQVPWD</sequence>
<dbReference type="Proteomes" id="UP000265520">
    <property type="component" value="Unassembled WGS sequence"/>
</dbReference>
<keyword evidence="2" id="KW-1185">Reference proteome</keyword>
<organism evidence="1 2">
    <name type="scientific">Trifolium medium</name>
    <dbReference type="NCBI Taxonomy" id="97028"/>
    <lineage>
        <taxon>Eukaryota</taxon>
        <taxon>Viridiplantae</taxon>
        <taxon>Streptophyta</taxon>
        <taxon>Embryophyta</taxon>
        <taxon>Tracheophyta</taxon>
        <taxon>Spermatophyta</taxon>
        <taxon>Magnoliopsida</taxon>
        <taxon>eudicotyledons</taxon>
        <taxon>Gunneridae</taxon>
        <taxon>Pentapetalae</taxon>
        <taxon>rosids</taxon>
        <taxon>fabids</taxon>
        <taxon>Fabales</taxon>
        <taxon>Fabaceae</taxon>
        <taxon>Papilionoideae</taxon>
        <taxon>50 kb inversion clade</taxon>
        <taxon>NPAAA clade</taxon>
        <taxon>Hologalegina</taxon>
        <taxon>IRL clade</taxon>
        <taxon>Trifolieae</taxon>
        <taxon>Trifolium</taxon>
    </lineage>
</organism>
<evidence type="ECO:0000313" key="1">
    <source>
        <dbReference type="EMBL" id="MCI56342.1"/>
    </source>
</evidence>
<reference evidence="1 2" key="1">
    <citation type="journal article" date="2018" name="Front. Plant Sci.">
        <title>Red Clover (Trifolium pratense) and Zigzag Clover (T. medium) - A Picture of Genomic Similarities and Differences.</title>
        <authorList>
            <person name="Dluhosova J."/>
            <person name="Istvanek J."/>
            <person name="Nedelnik J."/>
            <person name="Repkova J."/>
        </authorList>
    </citation>
    <scope>NUCLEOTIDE SEQUENCE [LARGE SCALE GENOMIC DNA]</scope>
    <source>
        <strain evidence="2">cv. 10/8</strain>
        <tissue evidence="1">Leaf</tissue>
    </source>
</reference>
<protein>
    <submittedName>
        <fullName evidence="1">Uncharacterized protein</fullName>
    </submittedName>
</protein>
<comment type="caution">
    <text evidence="1">The sequence shown here is derived from an EMBL/GenBank/DDBJ whole genome shotgun (WGS) entry which is preliminary data.</text>
</comment>
<name>A0A392T6C6_9FABA</name>
<evidence type="ECO:0000313" key="2">
    <source>
        <dbReference type="Proteomes" id="UP000265520"/>
    </source>
</evidence>
<accession>A0A392T6C6</accession>
<feature type="non-terminal residue" evidence="1">
    <location>
        <position position="92"/>
    </location>
</feature>
<proteinExistence type="predicted"/>
<feature type="non-terminal residue" evidence="1">
    <location>
        <position position="1"/>
    </location>
</feature>
<dbReference type="AlphaFoldDB" id="A0A392T6C6"/>
<dbReference type="EMBL" id="LXQA010510855">
    <property type="protein sequence ID" value="MCI56342.1"/>
    <property type="molecule type" value="Genomic_DNA"/>
</dbReference>